<dbReference type="Proteomes" id="UP000479000">
    <property type="component" value="Unassembled WGS sequence"/>
</dbReference>
<gene>
    <name evidence="1" type="ORF">NTEN_LOCUS23663</name>
</gene>
<organism evidence="1 2">
    <name type="scientific">Nesidiocoris tenuis</name>
    <dbReference type="NCBI Taxonomy" id="355587"/>
    <lineage>
        <taxon>Eukaryota</taxon>
        <taxon>Metazoa</taxon>
        <taxon>Ecdysozoa</taxon>
        <taxon>Arthropoda</taxon>
        <taxon>Hexapoda</taxon>
        <taxon>Insecta</taxon>
        <taxon>Pterygota</taxon>
        <taxon>Neoptera</taxon>
        <taxon>Paraneoptera</taxon>
        <taxon>Hemiptera</taxon>
        <taxon>Heteroptera</taxon>
        <taxon>Panheteroptera</taxon>
        <taxon>Cimicomorpha</taxon>
        <taxon>Miridae</taxon>
        <taxon>Dicyphina</taxon>
        <taxon>Nesidiocoris</taxon>
    </lineage>
</organism>
<protein>
    <submittedName>
        <fullName evidence="1">Uncharacterized protein</fullName>
    </submittedName>
</protein>
<dbReference type="EMBL" id="CADCXU010034878">
    <property type="protein sequence ID" value="CAB0020051.1"/>
    <property type="molecule type" value="Genomic_DNA"/>
</dbReference>
<evidence type="ECO:0000313" key="2">
    <source>
        <dbReference type="Proteomes" id="UP000479000"/>
    </source>
</evidence>
<dbReference type="AlphaFoldDB" id="A0A6H5HNS9"/>
<name>A0A6H5HNS9_9HEMI</name>
<keyword evidence="2" id="KW-1185">Reference proteome</keyword>
<accession>A0A6H5HNS9</accession>
<reference evidence="1 2" key="1">
    <citation type="submission" date="2020-02" db="EMBL/GenBank/DDBJ databases">
        <authorList>
            <person name="Ferguson B K."/>
        </authorList>
    </citation>
    <scope>NUCLEOTIDE SEQUENCE [LARGE SCALE GENOMIC DNA]</scope>
</reference>
<evidence type="ECO:0000313" key="1">
    <source>
        <dbReference type="EMBL" id="CAB0020051.1"/>
    </source>
</evidence>
<proteinExistence type="predicted"/>
<sequence length="112" mass="12927">MDHPWMKLGVHFNFRTSWTVLLYTLTFWNHSMIVLSETFEASLSSTVKHSFGCGTTTIVFYLTARYVRRCSSLIVGRHSWRWCATSMLDPTRDPTSWSTRSTVTLEDVTPVS</sequence>